<sequence length="82" mass="9257">MPDRLTTRSVGEDDRHIGGKVRDKRRELGISLQDLAEMLEISPQQIQKYETGQNRLSASRLSQIATALKTSLCFFVPPRTPC</sequence>
<dbReference type="RefSeq" id="WP_092500080.1">
    <property type="nucleotide sequence ID" value="NZ_FOFG01000038.1"/>
</dbReference>
<dbReference type="CDD" id="cd00093">
    <property type="entry name" value="HTH_XRE"/>
    <property type="match status" value="1"/>
</dbReference>
<dbReference type="InterPro" id="IPR001387">
    <property type="entry name" value="Cro/C1-type_HTH"/>
</dbReference>
<organism evidence="3 4">
    <name type="scientific">Faunimonas pinastri</name>
    <dbReference type="NCBI Taxonomy" id="1855383"/>
    <lineage>
        <taxon>Bacteria</taxon>
        <taxon>Pseudomonadati</taxon>
        <taxon>Pseudomonadota</taxon>
        <taxon>Alphaproteobacteria</taxon>
        <taxon>Hyphomicrobiales</taxon>
        <taxon>Afifellaceae</taxon>
        <taxon>Faunimonas</taxon>
    </lineage>
</organism>
<proteinExistence type="predicted"/>
<dbReference type="PROSITE" id="PS50943">
    <property type="entry name" value="HTH_CROC1"/>
    <property type="match status" value="1"/>
</dbReference>
<keyword evidence="4" id="KW-1185">Reference proteome</keyword>
<dbReference type="Gene3D" id="1.10.260.40">
    <property type="entry name" value="lambda repressor-like DNA-binding domains"/>
    <property type="match status" value="1"/>
</dbReference>
<gene>
    <name evidence="3" type="ORF">SAMN05216548_1381</name>
</gene>
<evidence type="ECO:0000313" key="3">
    <source>
        <dbReference type="EMBL" id="SER64732.1"/>
    </source>
</evidence>
<dbReference type="STRING" id="1855383.SAMN05216548_1381"/>
<accession>A0A1H9QW84</accession>
<dbReference type="SUPFAM" id="SSF47413">
    <property type="entry name" value="lambda repressor-like DNA-binding domains"/>
    <property type="match status" value="1"/>
</dbReference>
<evidence type="ECO:0000256" key="1">
    <source>
        <dbReference type="SAM" id="MobiDB-lite"/>
    </source>
</evidence>
<dbReference type="InterPro" id="IPR010982">
    <property type="entry name" value="Lambda_DNA-bd_dom_sf"/>
</dbReference>
<dbReference type="EMBL" id="FOFG01000038">
    <property type="protein sequence ID" value="SER64732.1"/>
    <property type="molecule type" value="Genomic_DNA"/>
</dbReference>
<reference evidence="3 4" key="1">
    <citation type="submission" date="2016-10" db="EMBL/GenBank/DDBJ databases">
        <authorList>
            <person name="de Groot N.N."/>
        </authorList>
    </citation>
    <scope>NUCLEOTIDE SEQUENCE [LARGE SCALE GENOMIC DNA]</scope>
    <source>
        <strain evidence="3 4">A52C2</strain>
    </source>
</reference>
<dbReference type="AlphaFoldDB" id="A0A1H9QW84"/>
<name>A0A1H9QW84_9HYPH</name>
<dbReference type="Proteomes" id="UP000199647">
    <property type="component" value="Unassembled WGS sequence"/>
</dbReference>
<protein>
    <submittedName>
        <fullName evidence="3">Helix-turn-helix</fullName>
    </submittedName>
</protein>
<dbReference type="OrthoDB" id="9797172at2"/>
<dbReference type="SMART" id="SM00530">
    <property type="entry name" value="HTH_XRE"/>
    <property type="match status" value="1"/>
</dbReference>
<evidence type="ECO:0000259" key="2">
    <source>
        <dbReference type="PROSITE" id="PS50943"/>
    </source>
</evidence>
<feature type="region of interest" description="Disordered" evidence="1">
    <location>
        <begin position="1"/>
        <end position="20"/>
    </location>
</feature>
<feature type="domain" description="HTH cro/C1-type" evidence="2">
    <location>
        <begin position="21"/>
        <end position="75"/>
    </location>
</feature>
<dbReference type="Pfam" id="PF01381">
    <property type="entry name" value="HTH_3"/>
    <property type="match status" value="1"/>
</dbReference>
<evidence type="ECO:0000313" key="4">
    <source>
        <dbReference type="Proteomes" id="UP000199647"/>
    </source>
</evidence>
<dbReference type="GO" id="GO:0003677">
    <property type="term" value="F:DNA binding"/>
    <property type="evidence" value="ECO:0007669"/>
    <property type="project" value="InterPro"/>
</dbReference>